<sequence length="122" mass="13776">MDSRTVYTTWGCALTLAAVCIAPACATGPDASASAEPPSAVLDADQRAAWLQPISADRPIGRMSALKTEYRRIRELRREQMQPEYERRLAMSGEEAAEAWREETLKNIARRDLRDLRARLER</sequence>
<dbReference type="Proteomes" id="UP001430360">
    <property type="component" value="Unassembled WGS sequence"/>
</dbReference>
<evidence type="ECO:0000313" key="2">
    <source>
        <dbReference type="EMBL" id="MCD9098344.1"/>
    </source>
</evidence>
<evidence type="ECO:0000256" key="1">
    <source>
        <dbReference type="SAM" id="SignalP"/>
    </source>
</evidence>
<organism evidence="2 3">
    <name type="scientific">Luteimonas fraxinea</name>
    <dbReference type="NCBI Taxonomy" id="2901869"/>
    <lineage>
        <taxon>Bacteria</taxon>
        <taxon>Pseudomonadati</taxon>
        <taxon>Pseudomonadota</taxon>
        <taxon>Gammaproteobacteria</taxon>
        <taxon>Lysobacterales</taxon>
        <taxon>Lysobacteraceae</taxon>
        <taxon>Luteimonas</taxon>
    </lineage>
</organism>
<proteinExistence type="predicted"/>
<accession>A0ABS8UI02</accession>
<reference evidence="2" key="1">
    <citation type="submission" date="2021-12" db="EMBL/GenBank/DDBJ databases">
        <authorList>
            <person name="Ulrich A."/>
        </authorList>
    </citation>
    <scope>NUCLEOTIDE SEQUENCE</scope>
    <source>
        <strain evidence="2">A1P009</strain>
    </source>
</reference>
<comment type="caution">
    <text evidence="2">The sequence shown here is derived from an EMBL/GenBank/DDBJ whole genome shotgun (WGS) entry which is preliminary data.</text>
</comment>
<dbReference type="EMBL" id="JAJQKU010000005">
    <property type="protein sequence ID" value="MCD9098344.1"/>
    <property type="molecule type" value="Genomic_DNA"/>
</dbReference>
<evidence type="ECO:0000313" key="3">
    <source>
        <dbReference type="Proteomes" id="UP001430360"/>
    </source>
</evidence>
<gene>
    <name evidence="2" type="ORF">LTT95_15490</name>
</gene>
<keyword evidence="3" id="KW-1185">Reference proteome</keyword>
<protein>
    <recommendedName>
        <fullName evidence="4">DUF3106 domain-containing protein</fullName>
    </recommendedName>
</protein>
<reference evidence="2" key="2">
    <citation type="journal article" date="2022" name="Syst. Appl. Microbiol.">
        <title>Physiological and genomic characterisation of Luteimonas fraxinea sp. nov., a bacterial species associated with trees tolerant to ash dieback.</title>
        <authorList>
            <person name="Ulrich K."/>
            <person name="Becker R."/>
            <person name="Behrendt U."/>
            <person name="Kube M."/>
            <person name="Schneck V."/>
            <person name="Ulrich A."/>
        </authorList>
    </citation>
    <scope>NUCLEOTIDE SEQUENCE</scope>
    <source>
        <strain evidence="2">A1P009</strain>
    </source>
</reference>
<dbReference type="RefSeq" id="WP_232137616.1">
    <property type="nucleotide sequence ID" value="NZ_CP089507.1"/>
</dbReference>
<name>A0ABS8UI02_9GAMM</name>
<keyword evidence="1" id="KW-0732">Signal</keyword>
<feature type="chain" id="PRO_5045168937" description="DUF3106 domain-containing protein" evidence="1">
    <location>
        <begin position="27"/>
        <end position="122"/>
    </location>
</feature>
<feature type="signal peptide" evidence="1">
    <location>
        <begin position="1"/>
        <end position="26"/>
    </location>
</feature>
<evidence type="ECO:0008006" key="4">
    <source>
        <dbReference type="Google" id="ProtNLM"/>
    </source>
</evidence>